<organism evidence="1 2">
    <name type="scientific">Flavobacterium columnare</name>
    <dbReference type="NCBI Taxonomy" id="996"/>
    <lineage>
        <taxon>Bacteria</taxon>
        <taxon>Pseudomonadati</taxon>
        <taxon>Bacteroidota</taxon>
        <taxon>Flavobacteriia</taxon>
        <taxon>Flavobacteriales</taxon>
        <taxon>Flavobacteriaceae</taxon>
        <taxon>Flavobacterium</taxon>
    </lineage>
</organism>
<dbReference type="EMBL" id="CP010992">
    <property type="protein sequence ID" value="AMO21003.1"/>
    <property type="molecule type" value="Genomic_DNA"/>
</dbReference>
<dbReference type="Proteomes" id="UP000304840">
    <property type="component" value="Chromosome"/>
</dbReference>
<evidence type="ECO:0000313" key="1">
    <source>
        <dbReference type="EMBL" id="AMO21003.1"/>
    </source>
</evidence>
<evidence type="ECO:0000313" key="2">
    <source>
        <dbReference type="Proteomes" id="UP000304840"/>
    </source>
</evidence>
<dbReference type="AlphaFoldDB" id="A0AAI8CJC1"/>
<dbReference type="RefSeq" id="WP_138425652.1">
    <property type="nucleotide sequence ID" value="NZ_CP010992.1"/>
</dbReference>
<gene>
    <name evidence="1" type="ORF">UN65_12250</name>
</gene>
<accession>A0AAI8CJC1</accession>
<reference evidence="1 2" key="2">
    <citation type="submission" date="2019-05" db="EMBL/GenBank/DDBJ databases">
        <authorList>
            <person name="Ravantti J.J."/>
        </authorList>
    </citation>
    <scope>NUCLEOTIDE SEQUENCE [LARGE SCALE GENOMIC DNA]</scope>
    <source>
        <strain evidence="1 2">B185</strain>
    </source>
</reference>
<protein>
    <submittedName>
        <fullName evidence="1">Uncharacterized protein</fullName>
    </submittedName>
</protein>
<proteinExistence type="predicted"/>
<sequence length="91" mass="10880">MKTSLHLYTEHSNEPVFWQMLDYTFNLEEGDIFEYNQKHYDELDSKVKKSFDISGVKFGKYIVIAAQIEDKNEFHGKYKSLFLKPIMKNYS</sequence>
<name>A0AAI8CJC1_9FLAO</name>
<reference evidence="2" key="1">
    <citation type="submission" date="2016-03" db="EMBL/GenBank/DDBJ databases">
        <title>Flavobacterium columnare strain B185, complete genome.</title>
        <authorList>
            <person name="Sundberg L.-R."/>
            <person name="Papponen P."/>
            <person name="Laanto E."/>
        </authorList>
    </citation>
    <scope>NUCLEOTIDE SEQUENCE [LARGE SCALE GENOMIC DNA]</scope>
    <source>
        <strain evidence="2">B185</strain>
    </source>
</reference>